<evidence type="ECO:0000256" key="1">
    <source>
        <dbReference type="SAM" id="Phobius"/>
    </source>
</evidence>
<dbReference type="RefSeq" id="WP_238457342.1">
    <property type="nucleotide sequence ID" value="NZ_FNJU01000019.1"/>
</dbReference>
<dbReference type="AlphaFoldDB" id="A0A1H0WYK0"/>
<feature type="transmembrane region" description="Helical" evidence="1">
    <location>
        <begin position="14"/>
        <end position="35"/>
    </location>
</feature>
<feature type="transmembrane region" description="Helical" evidence="1">
    <location>
        <begin position="192"/>
        <end position="213"/>
    </location>
</feature>
<feature type="transmembrane region" description="Helical" evidence="1">
    <location>
        <begin position="348"/>
        <end position="368"/>
    </location>
</feature>
<keyword evidence="1" id="KW-0472">Membrane</keyword>
<keyword evidence="1" id="KW-1133">Transmembrane helix</keyword>
<feature type="transmembrane region" description="Helical" evidence="1">
    <location>
        <begin position="380"/>
        <end position="397"/>
    </location>
</feature>
<evidence type="ECO:0000313" key="3">
    <source>
        <dbReference type="Proteomes" id="UP000199159"/>
    </source>
</evidence>
<dbReference type="EMBL" id="FNJU01000019">
    <property type="protein sequence ID" value="SDP95783.1"/>
    <property type="molecule type" value="Genomic_DNA"/>
</dbReference>
<feature type="transmembrane region" description="Helical" evidence="1">
    <location>
        <begin position="161"/>
        <end position="180"/>
    </location>
</feature>
<protein>
    <submittedName>
        <fullName evidence="2">Na+-driven multidrug efflux pump</fullName>
    </submittedName>
</protein>
<feature type="transmembrane region" description="Helical" evidence="1">
    <location>
        <begin position="233"/>
        <end position="255"/>
    </location>
</feature>
<feature type="transmembrane region" description="Helical" evidence="1">
    <location>
        <begin position="134"/>
        <end position="154"/>
    </location>
</feature>
<dbReference type="STRING" id="930152.SAMN05216565_11950"/>
<evidence type="ECO:0000313" key="2">
    <source>
        <dbReference type="EMBL" id="SDP95783.1"/>
    </source>
</evidence>
<name>A0A1H0WYK0_9BACI</name>
<accession>A0A1H0WYK0</accession>
<organism evidence="2 3">
    <name type="scientific">Litchfieldia salsa</name>
    <dbReference type="NCBI Taxonomy" id="930152"/>
    <lineage>
        <taxon>Bacteria</taxon>
        <taxon>Bacillati</taxon>
        <taxon>Bacillota</taxon>
        <taxon>Bacilli</taxon>
        <taxon>Bacillales</taxon>
        <taxon>Bacillaceae</taxon>
        <taxon>Litchfieldia</taxon>
    </lineage>
</organism>
<feature type="transmembrane region" description="Helical" evidence="1">
    <location>
        <begin position="47"/>
        <end position="69"/>
    </location>
</feature>
<feature type="transmembrane region" description="Helical" evidence="1">
    <location>
        <begin position="305"/>
        <end position="328"/>
    </location>
</feature>
<feature type="transmembrane region" description="Helical" evidence="1">
    <location>
        <begin position="403"/>
        <end position="424"/>
    </location>
</feature>
<gene>
    <name evidence="2" type="ORF">SAMN05216565_11950</name>
</gene>
<sequence>MNSGTIKQLETKTLLLFFIPLGISASLVTLSHLIINSTLARAENSELIISSYAIAMSLFAITERLAVILRQTCSTLVRDKNSFKLMTHFAFYLIGGLLLISLAIAYTSLGDFIFLNVFGVKENMVTGIKEIYQVLIYVTIFSGLRCLCHGIIIFNRQTKWLTIGMVIRLIGMYLLSLYFIKSGNITAVSGAYIFLVGMIIECIISMIEALSLLKKMPVNSDLKIKSNRQIFRFYNPLMLSSFITVLIGPAINVFLGKTGNIELAIASYAIALGVTQLFISFFSYIHQIVINFYDEHENKIKRFSLIIGFIPFVIIAVFCFTEVGALFLRYVMGVDGRLLEESLKVLKIFLIMAIVFPFVDFFNGILMLHRQTKVTIVSQSTNLIITLIFLGLGVTYASEWNGAVGAFAQSIGILSELIVVSLIVNSIEKSKGRKSIFVLKRIGKENLETNK</sequence>
<keyword evidence="1" id="KW-0812">Transmembrane</keyword>
<reference evidence="3" key="1">
    <citation type="submission" date="2016-10" db="EMBL/GenBank/DDBJ databases">
        <authorList>
            <person name="Varghese N."/>
            <person name="Submissions S."/>
        </authorList>
    </citation>
    <scope>NUCLEOTIDE SEQUENCE [LARGE SCALE GENOMIC DNA]</scope>
    <source>
        <strain evidence="3">IBRC-M10078</strain>
    </source>
</reference>
<dbReference type="Proteomes" id="UP000199159">
    <property type="component" value="Unassembled WGS sequence"/>
</dbReference>
<proteinExistence type="predicted"/>
<feature type="transmembrane region" description="Helical" evidence="1">
    <location>
        <begin position="261"/>
        <end position="285"/>
    </location>
</feature>
<feature type="transmembrane region" description="Helical" evidence="1">
    <location>
        <begin position="89"/>
        <end position="114"/>
    </location>
</feature>
<keyword evidence="3" id="KW-1185">Reference proteome</keyword>